<evidence type="ECO:0000256" key="3">
    <source>
        <dbReference type="ARBA" id="ARBA00012098"/>
    </source>
</evidence>
<evidence type="ECO:0000313" key="8">
    <source>
        <dbReference type="EMBL" id="MBB4839798.1"/>
    </source>
</evidence>
<dbReference type="Pfam" id="PF00908">
    <property type="entry name" value="dTDP_sugar_isom"/>
    <property type="match status" value="1"/>
</dbReference>
<feature type="site" description="Participates in a stacking interaction with the thymidine ring of dTDP-4-oxo-6-deoxyglucose" evidence="6">
    <location>
        <position position="139"/>
    </location>
</feature>
<dbReference type="RefSeq" id="WP_184168187.1">
    <property type="nucleotide sequence ID" value="NZ_JACHLN010000002.1"/>
</dbReference>
<dbReference type="AlphaFoldDB" id="A0A7W7K2I7"/>
<feature type="active site" description="Proton acceptor" evidence="5">
    <location>
        <position position="63"/>
    </location>
</feature>
<dbReference type="InterPro" id="IPR014710">
    <property type="entry name" value="RmlC-like_jellyroll"/>
</dbReference>
<reference evidence="8 9" key="1">
    <citation type="submission" date="2020-08" db="EMBL/GenBank/DDBJ databases">
        <title>Functional genomics of gut bacteria from endangered species of beetles.</title>
        <authorList>
            <person name="Carlos-Shanley C."/>
        </authorList>
    </citation>
    <scope>NUCLEOTIDE SEQUENCE [LARGE SCALE GENOMIC DNA]</scope>
    <source>
        <strain evidence="8 9">S00224</strain>
    </source>
</reference>
<dbReference type="InterPro" id="IPR000888">
    <property type="entry name" value="RmlC-like"/>
</dbReference>
<accession>A0A7W7K2I7</accession>
<feature type="active site" description="Proton donor" evidence="5">
    <location>
        <position position="133"/>
    </location>
</feature>
<dbReference type="PANTHER" id="PTHR21047:SF2">
    <property type="entry name" value="THYMIDINE DIPHOSPHO-4-KETO-RHAMNOSE 3,5-EPIMERASE"/>
    <property type="match status" value="1"/>
</dbReference>
<comment type="caution">
    <text evidence="8">The sequence shown here is derived from an EMBL/GenBank/DDBJ whole genome shotgun (WGS) entry which is preliminary data.</text>
</comment>
<dbReference type="GO" id="GO:0005829">
    <property type="term" value="C:cytosol"/>
    <property type="evidence" value="ECO:0007669"/>
    <property type="project" value="TreeGrafter"/>
</dbReference>
<name>A0A7W7K2I7_9SPHN</name>
<evidence type="ECO:0000256" key="4">
    <source>
        <dbReference type="ARBA" id="ARBA00019595"/>
    </source>
</evidence>
<evidence type="ECO:0000256" key="5">
    <source>
        <dbReference type="PIRSR" id="PIRSR600888-1"/>
    </source>
</evidence>
<comment type="subunit">
    <text evidence="7">Homodimer.</text>
</comment>
<dbReference type="EMBL" id="JACHLN010000002">
    <property type="protein sequence ID" value="MBB4839798.1"/>
    <property type="molecule type" value="Genomic_DNA"/>
</dbReference>
<sequence>MTVFNRLAIPDVIEILPPKHGDHRGFFSEVYKRSAFEAEGIDISWVQDNHSLSTDLGTVRGLHFQLPPVAQDKLVRVLRGRIYDVAVDIRKGSPTYGKWVGCELSAEKWNQLLVPIGFAHCFMTLTEDAEVMYKVSAPYSRENEGAILWNDPALGIDWPDLGVAPTLSDKDRVALPLSAFDSPFVYEGARA</sequence>
<dbReference type="GO" id="GO:0008830">
    <property type="term" value="F:dTDP-4-dehydrorhamnose 3,5-epimerase activity"/>
    <property type="evidence" value="ECO:0007669"/>
    <property type="project" value="UniProtKB-UniRule"/>
</dbReference>
<evidence type="ECO:0000256" key="6">
    <source>
        <dbReference type="PIRSR" id="PIRSR600888-3"/>
    </source>
</evidence>
<comment type="function">
    <text evidence="2 7">Catalyzes the epimerization of the C3' and C5'positions of dTDP-6-deoxy-D-xylo-4-hexulose, forming dTDP-6-deoxy-L-lyxo-4-hexulose.</text>
</comment>
<dbReference type="SUPFAM" id="SSF51182">
    <property type="entry name" value="RmlC-like cupins"/>
    <property type="match status" value="1"/>
</dbReference>
<dbReference type="Proteomes" id="UP000575241">
    <property type="component" value="Unassembled WGS sequence"/>
</dbReference>
<dbReference type="UniPathway" id="UPA00124"/>
<dbReference type="Gene3D" id="2.60.120.10">
    <property type="entry name" value="Jelly Rolls"/>
    <property type="match status" value="1"/>
</dbReference>
<dbReference type="NCBIfam" id="TIGR01221">
    <property type="entry name" value="rmlC"/>
    <property type="match status" value="1"/>
</dbReference>
<dbReference type="CDD" id="cd00438">
    <property type="entry name" value="cupin_RmlC"/>
    <property type="match status" value="1"/>
</dbReference>
<dbReference type="EC" id="5.1.3.13" evidence="3 7"/>
<comment type="catalytic activity">
    <reaction evidence="1 7">
        <text>dTDP-4-dehydro-6-deoxy-alpha-D-glucose = dTDP-4-dehydro-beta-L-rhamnose</text>
        <dbReference type="Rhea" id="RHEA:16969"/>
        <dbReference type="ChEBI" id="CHEBI:57649"/>
        <dbReference type="ChEBI" id="CHEBI:62830"/>
        <dbReference type="EC" id="5.1.3.13"/>
    </reaction>
</comment>
<organism evidence="8 9">
    <name type="scientific">Sphingomonas kyeonggiensis</name>
    <dbReference type="NCBI Taxonomy" id="1268553"/>
    <lineage>
        <taxon>Bacteria</taxon>
        <taxon>Pseudomonadati</taxon>
        <taxon>Pseudomonadota</taxon>
        <taxon>Alphaproteobacteria</taxon>
        <taxon>Sphingomonadales</taxon>
        <taxon>Sphingomonadaceae</taxon>
        <taxon>Sphingomonas</taxon>
    </lineage>
</organism>
<gene>
    <name evidence="8" type="ORF">HNP52_002867</name>
</gene>
<proteinExistence type="inferred from homology"/>
<evidence type="ECO:0000313" key="9">
    <source>
        <dbReference type="Proteomes" id="UP000575241"/>
    </source>
</evidence>
<dbReference type="PANTHER" id="PTHR21047">
    <property type="entry name" value="DTDP-6-DEOXY-D-GLUCOSE-3,5 EPIMERASE"/>
    <property type="match status" value="1"/>
</dbReference>
<keyword evidence="9" id="KW-1185">Reference proteome</keyword>
<protein>
    <recommendedName>
        <fullName evidence="4 7">dTDP-4-dehydrorhamnose 3,5-epimerase</fullName>
        <ecNumber evidence="3 7">5.1.3.13</ecNumber>
    </recommendedName>
    <alternativeName>
        <fullName evidence="7">Thymidine diphospho-4-keto-rhamnose 3,5-epimerase</fullName>
    </alternativeName>
</protein>
<evidence type="ECO:0000256" key="2">
    <source>
        <dbReference type="ARBA" id="ARBA00001997"/>
    </source>
</evidence>
<dbReference type="InterPro" id="IPR011051">
    <property type="entry name" value="RmlC_Cupin_sf"/>
</dbReference>
<dbReference type="GO" id="GO:0000271">
    <property type="term" value="P:polysaccharide biosynthetic process"/>
    <property type="evidence" value="ECO:0007669"/>
    <property type="project" value="TreeGrafter"/>
</dbReference>
<evidence type="ECO:0000256" key="7">
    <source>
        <dbReference type="RuleBase" id="RU364069"/>
    </source>
</evidence>
<comment type="pathway">
    <text evidence="7">Carbohydrate biosynthesis; dTDP-L-rhamnose biosynthesis.</text>
</comment>
<evidence type="ECO:0000256" key="1">
    <source>
        <dbReference type="ARBA" id="ARBA00001298"/>
    </source>
</evidence>
<keyword evidence="7 8" id="KW-0413">Isomerase</keyword>
<comment type="similarity">
    <text evidence="7">Belongs to the dTDP-4-dehydrorhamnose 3,5-epimerase family.</text>
</comment>
<dbReference type="GO" id="GO:0019305">
    <property type="term" value="P:dTDP-rhamnose biosynthetic process"/>
    <property type="evidence" value="ECO:0007669"/>
    <property type="project" value="UniProtKB-UniRule"/>
</dbReference>